<feature type="compositionally biased region" description="Basic and acidic residues" evidence="1">
    <location>
        <begin position="525"/>
        <end position="541"/>
    </location>
</feature>
<feature type="compositionally biased region" description="Polar residues" evidence="1">
    <location>
        <begin position="286"/>
        <end position="312"/>
    </location>
</feature>
<dbReference type="Proteomes" id="UP001530293">
    <property type="component" value="Unassembled WGS sequence"/>
</dbReference>
<evidence type="ECO:0000313" key="3">
    <source>
        <dbReference type="Proteomes" id="UP001530293"/>
    </source>
</evidence>
<proteinExistence type="predicted"/>
<keyword evidence="3" id="KW-1185">Reference proteome</keyword>
<feature type="region of interest" description="Disordered" evidence="1">
    <location>
        <begin position="421"/>
        <end position="458"/>
    </location>
</feature>
<evidence type="ECO:0000256" key="1">
    <source>
        <dbReference type="SAM" id="MobiDB-lite"/>
    </source>
</evidence>
<dbReference type="EMBL" id="JALLBG020000062">
    <property type="protein sequence ID" value="KAL3768716.1"/>
    <property type="molecule type" value="Genomic_DNA"/>
</dbReference>
<feature type="compositionally biased region" description="Acidic residues" evidence="1">
    <location>
        <begin position="63"/>
        <end position="72"/>
    </location>
</feature>
<feature type="region of interest" description="Disordered" evidence="1">
    <location>
        <begin position="231"/>
        <end position="314"/>
    </location>
</feature>
<feature type="compositionally biased region" description="Polar residues" evidence="1">
    <location>
        <begin position="427"/>
        <end position="436"/>
    </location>
</feature>
<feature type="compositionally biased region" description="Basic and acidic residues" evidence="1">
    <location>
        <begin position="353"/>
        <end position="374"/>
    </location>
</feature>
<feature type="compositionally biased region" description="Low complexity" evidence="1">
    <location>
        <begin position="113"/>
        <end position="138"/>
    </location>
</feature>
<protein>
    <submittedName>
        <fullName evidence="2">Uncharacterized protein</fullName>
    </submittedName>
</protein>
<name>A0ABD3N0Y0_9STRA</name>
<organism evidence="2 3">
    <name type="scientific">Discostella pseudostelligera</name>
    <dbReference type="NCBI Taxonomy" id="259834"/>
    <lineage>
        <taxon>Eukaryota</taxon>
        <taxon>Sar</taxon>
        <taxon>Stramenopiles</taxon>
        <taxon>Ochrophyta</taxon>
        <taxon>Bacillariophyta</taxon>
        <taxon>Coscinodiscophyceae</taxon>
        <taxon>Thalassiosirophycidae</taxon>
        <taxon>Stephanodiscales</taxon>
        <taxon>Stephanodiscaceae</taxon>
        <taxon>Discostella</taxon>
    </lineage>
</organism>
<evidence type="ECO:0000313" key="2">
    <source>
        <dbReference type="EMBL" id="KAL3768716.1"/>
    </source>
</evidence>
<comment type="caution">
    <text evidence="2">The sequence shown here is derived from an EMBL/GenBank/DDBJ whole genome shotgun (WGS) entry which is preliminary data.</text>
</comment>
<feature type="region of interest" description="Disordered" evidence="1">
    <location>
        <begin position="336"/>
        <end position="380"/>
    </location>
</feature>
<dbReference type="AlphaFoldDB" id="A0ABD3N0Y0"/>
<feature type="region of interest" description="Disordered" evidence="1">
    <location>
        <begin position="522"/>
        <end position="541"/>
    </location>
</feature>
<gene>
    <name evidence="2" type="ORF">ACHAWU_006817</name>
</gene>
<feature type="compositionally biased region" description="Polar residues" evidence="1">
    <location>
        <begin position="35"/>
        <end position="47"/>
    </location>
</feature>
<feature type="region of interest" description="Disordered" evidence="1">
    <location>
        <begin position="113"/>
        <end position="147"/>
    </location>
</feature>
<sequence length="775" mass="83869">MGLGGIARDSIVGLNKIVQDDDNDDLPHSSRRHSNNGMVWTSGSDDSNAGEGSHKLSGFDVEGTGDGDDHEDVDSFPGRGLSRVASFHIPLTDGLASVGGTVATTTPSLSPSSINIGTTSTTPISSSSSSTKIIGNKSPSKNRNSAAVQQVSSRYQGFHYEGYADYYSDDFASYSFDEYSHSNSTDGSNASQQHQESKKNIFCCLFAPWMQHKAIIENKDEDHLPAVISSVQGGEEVGGTIESTTTASSDMVLESPTLTPTPSFDERISSPSATASLSHELGYESAPSNETLDLPNLHSNARTPKTTKNFVSANDVDELEPTASCFMPLDVGSSSLSISTGVDSSSSLPSSSHEGDHHPMNEEKKQEECDHELAHTTTPRDAPKVVVVAEDGQDKNEIPPPRPIKGILKVWCSTNSLPSTKDIGRKSVSTPMSPNKRQLFPTYEQKKKSSPGEENAEAKSIKFNPMARVLTIPSRNDIPLQQKAQVWWQKYDYDEFKKTGRIISKAMECGGSEIWLASSNAWGDKSARSSPRERATINGKHSEEYTKALSKYVNEPKKGSDDEGDNDENGSNFGNKWWCKFGHSRRGLEHVVSSSEGKARQQSVLMAIRMVMEEQKRQRASRTKDPNKLRSVAMQYTSWARDLALAAAAADAEAVASNFDPSAKCRAQHFAKRLNVNSSTLHTLHNSDIVGGGVAMAITSQILDANTHRTPIATTNTKKLVEQSLQAANTVEHNRTKDISLSKRAKGFMPGAVEDVSAAALLSGMGNMGFRSVKA</sequence>
<feature type="compositionally biased region" description="Basic and acidic residues" evidence="1">
    <location>
        <begin position="444"/>
        <end position="458"/>
    </location>
</feature>
<feature type="region of interest" description="Disordered" evidence="1">
    <location>
        <begin position="16"/>
        <end position="72"/>
    </location>
</feature>
<reference evidence="2 3" key="1">
    <citation type="submission" date="2024-10" db="EMBL/GenBank/DDBJ databases">
        <title>Updated reference genomes for cyclostephanoid diatoms.</title>
        <authorList>
            <person name="Roberts W.R."/>
            <person name="Alverson A.J."/>
        </authorList>
    </citation>
    <scope>NUCLEOTIDE SEQUENCE [LARGE SCALE GENOMIC DNA]</scope>
    <source>
        <strain evidence="2 3">AJA232-27</strain>
    </source>
</reference>
<accession>A0ABD3N0Y0</accession>